<accession>A0A2A2WQG7</accession>
<dbReference type="OrthoDB" id="10002095at2"/>
<gene>
    <name evidence="2" type="ORF">CEY15_08975</name>
</gene>
<evidence type="ECO:0000313" key="2">
    <source>
        <dbReference type="EMBL" id="PAY23430.1"/>
    </source>
</evidence>
<protein>
    <submittedName>
        <fullName evidence="2">Uncharacterized protein</fullName>
    </submittedName>
</protein>
<feature type="compositionally biased region" description="Low complexity" evidence="1">
    <location>
        <begin position="139"/>
        <end position="151"/>
    </location>
</feature>
<feature type="compositionally biased region" description="Low complexity" evidence="1">
    <location>
        <begin position="158"/>
        <end position="182"/>
    </location>
</feature>
<evidence type="ECO:0000313" key="3">
    <source>
        <dbReference type="Proteomes" id="UP000218810"/>
    </source>
</evidence>
<keyword evidence="3" id="KW-1185">Reference proteome</keyword>
<feature type="compositionally biased region" description="Basic and acidic residues" evidence="1">
    <location>
        <begin position="217"/>
        <end position="232"/>
    </location>
</feature>
<comment type="caution">
    <text evidence="2">The sequence shown here is derived from an EMBL/GenBank/DDBJ whole genome shotgun (WGS) entry which is preliminary data.</text>
</comment>
<dbReference type="RefSeq" id="WP_095718138.1">
    <property type="nucleotide sequence ID" value="NZ_NTGA01000015.1"/>
</dbReference>
<evidence type="ECO:0000256" key="1">
    <source>
        <dbReference type="SAM" id="MobiDB-lite"/>
    </source>
</evidence>
<name>A0A2A2WQG7_9ACTN</name>
<proteinExistence type="predicted"/>
<feature type="region of interest" description="Disordered" evidence="1">
    <location>
        <begin position="34"/>
        <end position="64"/>
    </location>
</feature>
<reference evidence="3" key="1">
    <citation type="submission" date="2017-09" db="EMBL/GenBank/DDBJ databases">
        <authorList>
            <person name="Zhang Y."/>
            <person name="Huang X."/>
            <person name="Liu J."/>
            <person name="Lu L."/>
            <person name="Peng K."/>
        </authorList>
    </citation>
    <scope>NUCLEOTIDE SEQUENCE [LARGE SCALE GENOMIC DNA]</scope>
    <source>
        <strain evidence="3">S-XJ-1</strain>
    </source>
</reference>
<dbReference type="EMBL" id="NTGA01000015">
    <property type="protein sequence ID" value="PAY23430.1"/>
    <property type="molecule type" value="Genomic_DNA"/>
</dbReference>
<feature type="region of interest" description="Disordered" evidence="1">
    <location>
        <begin position="100"/>
        <end position="232"/>
    </location>
</feature>
<dbReference type="Proteomes" id="UP000218810">
    <property type="component" value="Unassembled WGS sequence"/>
</dbReference>
<dbReference type="AlphaFoldDB" id="A0A2A2WQG7"/>
<sequence>MRLAAVGLIAVLAGGVGVAAAAVVLGPVDTPAPPVDEVADQAAEPRSDPLADSGGTLIEGSRPHLTVRSGMPSVMLAGTIPGFLALLPASASTLPTLAPFSDATGGPGTPLPARRAGPSAVTPGVGSPTSTSRIPAPAPDGGATSAPSAAAPRPPAVGGPAILSTDVEVAPVAVPPAVGAPPMDRPPPPHAAGTGRPDHAGTTGPPAHAAVTPRGDGPPRDSSRTDARPTPG</sequence>
<organism evidence="2 3">
    <name type="scientific">Dietzia natronolimnaea</name>
    <dbReference type="NCBI Taxonomy" id="161920"/>
    <lineage>
        <taxon>Bacteria</taxon>
        <taxon>Bacillati</taxon>
        <taxon>Actinomycetota</taxon>
        <taxon>Actinomycetes</taxon>
        <taxon>Mycobacteriales</taxon>
        <taxon>Dietziaceae</taxon>
        <taxon>Dietzia</taxon>
    </lineage>
</organism>